<feature type="compositionally biased region" description="Acidic residues" evidence="2">
    <location>
        <begin position="674"/>
        <end position="686"/>
    </location>
</feature>
<organism evidence="4 5">
    <name type="scientific">Peronospora matthiolae</name>
    <dbReference type="NCBI Taxonomy" id="2874970"/>
    <lineage>
        <taxon>Eukaryota</taxon>
        <taxon>Sar</taxon>
        <taxon>Stramenopiles</taxon>
        <taxon>Oomycota</taxon>
        <taxon>Peronosporomycetes</taxon>
        <taxon>Peronosporales</taxon>
        <taxon>Peronosporaceae</taxon>
        <taxon>Peronospora</taxon>
    </lineage>
</organism>
<dbReference type="PANTHER" id="PTHR10763:SF26">
    <property type="entry name" value="CELL DIVISION CONTROL PROTEIN 6 HOMOLOG"/>
    <property type="match status" value="1"/>
</dbReference>
<dbReference type="Gene3D" id="1.10.8.60">
    <property type="match status" value="1"/>
</dbReference>
<evidence type="ECO:0000256" key="2">
    <source>
        <dbReference type="SAM" id="MobiDB-lite"/>
    </source>
</evidence>
<dbReference type="InterPro" id="IPR050311">
    <property type="entry name" value="ORC1/CDC6"/>
</dbReference>
<dbReference type="InterPro" id="IPR049945">
    <property type="entry name" value="AAA_22"/>
</dbReference>
<dbReference type="GO" id="GO:0016887">
    <property type="term" value="F:ATP hydrolysis activity"/>
    <property type="evidence" value="ECO:0007669"/>
    <property type="project" value="InterPro"/>
</dbReference>
<protein>
    <recommendedName>
        <fullName evidence="3">ORC1/DEAH AAA+ ATPase domain-containing protein</fullName>
    </recommendedName>
</protein>
<evidence type="ECO:0000256" key="1">
    <source>
        <dbReference type="ARBA" id="ARBA00006184"/>
    </source>
</evidence>
<feature type="region of interest" description="Disordered" evidence="2">
    <location>
        <begin position="736"/>
        <end position="784"/>
    </location>
</feature>
<dbReference type="EMBL" id="CAKLBY020000058">
    <property type="protein sequence ID" value="CAK7921646.1"/>
    <property type="molecule type" value="Genomic_DNA"/>
</dbReference>
<dbReference type="InterPro" id="IPR036388">
    <property type="entry name" value="WH-like_DNA-bd_sf"/>
</dbReference>
<reference evidence="4" key="1">
    <citation type="submission" date="2024-01" db="EMBL/GenBank/DDBJ databases">
        <authorList>
            <person name="Webb A."/>
        </authorList>
    </citation>
    <scope>NUCLEOTIDE SEQUENCE</scope>
    <source>
        <strain evidence="4">Pm1</strain>
    </source>
</reference>
<dbReference type="AlphaFoldDB" id="A0AAV1TIC7"/>
<dbReference type="Proteomes" id="UP001162060">
    <property type="component" value="Unassembled WGS sequence"/>
</dbReference>
<proteinExistence type="inferred from homology"/>
<comment type="caution">
    <text evidence="4">The sequence shown here is derived from an EMBL/GenBank/DDBJ whole genome shotgun (WGS) entry which is preliminary data.</text>
</comment>
<gene>
    <name evidence="4" type="ORF">PM001_LOCUS7246</name>
</gene>
<feature type="region of interest" description="Disordered" evidence="2">
    <location>
        <begin position="672"/>
        <end position="714"/>
    </location>
</feature>
<dbReference type="Gene3D" id="3.40.50.300">
    <property type="entry name" value="P-loop containing nucleotide triphosphate hydrolases"/>
    <property type="match status" value="1"/>
</dbReference>
<dbReference type="GO" id="GO:0003688">
    <property type="term" value="F:DNA replication origin binding"/>
    <property type="evidence" value="ECO:0007669"/>
    <property type="project" value="TreeGrafter"/>
</dbReference>
<feature type="compositionally biased region" description="Basic and acidic residues" evidence="2">
    <location>
        <begin position="736"/>
        <end position="758"/>
    </location>
</feature>
<comment type="similarity">
    <text evidence="1">Belongs to the CDC6/cdc18 family.</text>
</comment>
<evidence type="ECO:0000313" key="4">
    <source>
        <dbReference type="EMBL" id="CAK7921646.1"/>
    </source>
</evidence>
<dbReference type="GO" id="GO:0006270">
    <property type="term" value="P:DNA replication initiation"/>
    <property type="evidence" value="ECO:0007669"/>
    <property type="project" value="TreeGrafter"/>
</dbReference>
<sequence length="1213" mass="135127">MTAPDVGERPISSVLHWVKLPTMQDFWPACVYRSYSAAVTHTHDVLALRNVKPALDAEDRVLYFFGVGPQACHVATPGSAPQLQLCVVHKDDLMLDDWTATTTETNTEEAFQALCDRYHVPADTATRACFVRACQEARGYAKDVHNDEQARELFVALLTGTYKAEKKIETMGGKADRKVQTDESIAALLETPTMAAIVAKCWQQMLVAGWETMVQKDGHVLYKMPGTRFFDVVPNINLFDSLAKACARYLSEWVKTTEMDATDGCCSELTEFLWPLAAASGWESMSTTTATLYKKADTPFDQWVPNVTIFRTKSQAVAKYLEACGLVGAKCGKMVDKKEKLVTVSHANDLDIGIEELARESNKTLSEQDCDVNEELVDENETTNNRELDDDVAATKAVRRKCVAKSKKAVNRTQPIMATSKTTVKQVKAVTNTPKDKKPSKPIPSFEMSFGKLEKELKNRGWYWKAGGLQWLYYQPHCKAKDKGSLEPNKDFFRGREELEAYAYSSGLYDLVRTKLKEDHYNMYASDSEEDVGIDDNGLKTTQPVQALVHPPRVTPKPQPKKTLVRRDIDCAKLSSWSSRGGRSKSTARGMTTQTTLAEVKFGEIWRVLSEDGWHYSPGKLEYDYFKPHCASTKDGTAGVDFFQSKDLLVEYLQISGLWDKTAVRVRAEAAMDSSDEGLFDSDDETTTPIQKRKREESTPAVPQQGKKYKGASLFCTPTDGRRATVANPTVDDKEIDKTISPDTAGLKDKVGQKDVHGRQPLRNLSNSFTPTSDTTSKKTRSISASKSVVTEPVKDAGFHDMTLSAVQKLTSAYIPTNFRYREKEFGEICEFFRNSFEGKDHTSLYVSGAPGCGKTALLKSTKSDIDDLYWECCPEQTDTKPVWCHVNAMALAGSSTLFCKLAETLTKKPFSSGGQAFEAIERATTRRLKTSKTMILILDEIDTLLNNNGTEIDLCRLFELAHRASHSFILVGIANQVDFTERHLPMLKQRLPDCSPRVVVFEPYKHQVIEQILTDRLGGQTAASKLVSSHGVSFLARKIASTTGDIRLAVDTCRRVLQHKLEQGGKENSENLSSDKEPGRPLPLTDMLRIIKHALESKSTSAIRSLPRNLQMILFASTRLLIVTANRAAADGSEATPLFGVNELYACYCEVSKDAGVFKPLSERDFKTALDTLGKEGLIAEAELRKHLIKLLFSTSELLQSFRQDAFFSRLV</sequence>
<dbReference type="GO" id="GO:0005634">
    <property type="term" value="C:nucleus"/>
    <property type="evidence" value="ECO:0007669"/>
    <property type="project" value="TreeGrafter"/>
</dbReference>
<dbReference type="PANTHER" id="PTHR10763">
    <property type="entry name" value="CELL DIVISION CONTROL PROTEIN 6-RELATED"/>
    <property type="match status" value="1"/>
</dbReference>
<name>A0AAV1TIC7_9STRA</name>
<feature type="domain" description="ORC1/DEAH AAA+ ATPase" evidence="3">
    <location>
        <begin position="842"/>
        <end position="974"/>
    </location>
</feature>
<dbReference type="Gene3D" id="1.10.10.10">
    <property type="entry name" value="Winged helix-like DNA-binding domain superfamily/Winged helix DNA-binding domain"/>
    <property type="match status" value="1"/>
</dbReference>
<evidence type="ECO:0000313" key="5">
    <source>
        <dbReference type="Proteomes" id="UP001162060"/>
    </source>
</evidence>
<dbReference type="InterPro" id="IPR027417">
    <property type="entry name" value="P-loop_NTPase"/>
</dbReference>
<accession>A0AAV1TIC7</accession>
<dbReference type="Pfam" id="PF13401">
    <property type="entry name" value="AAA_22"/>
    <property type="match status" value="1"/>
</dbReference>
<dbReference type="GO" id="GO:0033314">
    <property type="term" value="P:mitotic DNA replication checkpoint signaling"/>
    <property type="evidence" value="ECO:0007669"/>
    <property type="project" value="TreeGrafter"/>
</dbReference>
<feature type="compositionally biased region" description="Polar residues" evidence="2">
    <location>
        <begin position="763"/>
        <end position="775"/>
    </location>
</feature>
<dbReference type="SUPFAM" id="SSF52540">
    <property type="entry name" value="P-loop containing nucleoside triphosphate hydrolases"/>
    <property type="match status" value="1"/>
</dbReference>
<evidence type="ECO:0000259" key="3">
    <source>
        <dbReference type="Pfam" id="PF13401"/>
    </source>
</evidence>